<dbReference type="PANTHER" id="PTHR47772:SF13">
    <property type="entry name" value="GASTRULA ZINC FINGER PROTEIN XLCGF49.1-LIKE-RELATED"/>
    <property type="match status" value="1"/>
</dbReference>
<feature type="domain" description="C2H2-type" evidence="16">
    <location>
        <begin position="785"/>
        <end position="812"/>
    </location>
</feature>
<organism evidence="17 18">
    <name type="scientific">Polypedilum vanderplanki</name>
    <name type="common">Sleeping chironomid midge</name>
    <dbReference type="NCBI Taxonomy" id="319348"/>
    <lineage>
        <taxon>Eukaryota</taxon>
        <taxon>Metazoa</taxon>
        <taxon>Ecdysozoa</taxon>
        <taxon>Arthropoda</taxon>
        <taxon>Hexapoda</taxon>
        <taxon>Insecta</taxon>
        <taxon>Pterygota</taxon>
        <taxon>Neoptera</taxon>
        <taxon>Endopterygota</taxon>
        <taxon>Diptera</taxon>
        <taxon>Nematocera</taxon>
        <taxon>Chironomoidea</taxon>
        <taxon>Chironomidae</taxon>
        <taxon>Chironominae</taxon>
        <taxon>Polypedilum</taxon>
        <taxon>Polypedilum</taxon>
    </lineage>
</organism>
<dbReference type="Pfam" id="PF00096">
    <property type="entry name" value="zf-C2H2"/>
    <property type="match status" value="8"/>
</dbReference>
<evidence type="ECO:0000256" key="1">
    <source>
        <dbReference type="ARBA" id="ARBA00003983"/>
    </source>
</evidence>
<protein>
    <recommendedName>
        <fullName evidence="4">Protein hunchback</fullName>
    </recommendedName>
</protein>
<keyword evidence="6" id="KW-0479">Metal-binding</keyword>
<keyword evidence="13" id="KW-0539">Nucleus</keyword>
<feature type="region of interest" description="Disordered" evidence="15">
    <location>
        <begin position="15"/>
        <end position="122"/>
    </location>
</feature>
<dbReference type="FunFam" id="3.30.160.60:FF:000145">
    <property type="entry name" value="Zinc finger protein 574"/>
    <property type="match status" value="1"/>
</dbReference>
<accession>A0A9J6BBS4</accession>
<evidence type="ECO:0000256" key="11">
    <source>
        <dbReference type="ARBA" id="ARBA00023125"/>
    </source>
</evidence>
<evidence type="ECO:0000256" key="12">
    <source>
        <dbReference type="ARBA" id="ARBA00023163"/>
    </source>
</evidence>
<evidence type="ECO:0000256" key="8">
    <source>
        <dbReference type="ARBA" id="ARBA00022771"/>
    </source>
</evidence>
<evidence type="ECO:0000256" key="6">
    <source>
        <dbReference type="ARBA" id="ARBA00022723"/>
    </source>
</evidence>
<keyword evidence="5" id="KW-0302">Gap protein</keyword>
<dbReference type="PROSITE" id="PS00028">
    <property type="entry name" value="ZINC_FINGER_C2H2_1"/>
    <property type="match status" value="13"/>
</dbReference>
<evidence type="ECO:0000256" key="5">
    <source>
        <dbReference type="ARBA" id="ARBA00022492"/>
    </source>
</evidence>
<name>A0A9J6BBS4_POLVA</name>
<dbReference type="InterPro" id="IPR050636">
    <property type="entry name" value="C2H2-ZF_domain-containing"/>
</dbReference>
<dbReference type="GO" id="GO:0008270">
    <property type="term" value="F:zinc ion binding"/>
    <property type="evidence" value="ECO:0007669"/>
    <property type="project" value="UniProtKB-KW"/>
</dbReference>
<dbReference type="GO" id="GO:0005634">
    <property type="term" value="C:nucleus"/>
    <property type="evidence" value="ECO:0007669"/>
    <property type="project" value="UniProtKB-SubCell"/>
</dbReference>
<evidence type="ECO:0000256" key="14">
    <source>
        <dbReference type="PROSITE-ProRule" id="PRU00042"/>
    </source>
</evidence>
<feature type="compositionally biased region" description="Basic and acidic residues" evidence="15">
    <location>
        <begin position="32"/>
        <end position="46"/>
    </location>
</feature>
<feature type="domain" description="C2H2-type" evidence="16">
    <location>
        <begin position="851"/>
        <end position="878"/>
    </location>
</feature>
<dbReference type="FunFam" id="3.30.160.60:FF:000123">
    <property type="entry name" value="transcriptional repressor CTCF isoform X1"/>
    <property type="match status" value="1"/>
</dbReference>
<evidence type="ECO:0000256" key="3">
    <source>
        <dbReference type="ARBA" id="ARBA00007746"/>
    </source>
</evidence>
<feature type="region of interest" description="Disordered" evidence="15">
    <location>
        <begin position="941"/>
        <end position="974"/>
    </location>
</feature>
<dbReference type="InterPro" id="IPR036236">
    <property type="entry name" value="Znf_C2H2_sf"/>
</dbReference>
<keyword evidence="11" id="KW-0238">DNA-binding</keyword>
<dbReference type="SUPFAM" id="SSF57667">
    <property type="entry name" value="beta-beta-alpha zinc fingers"/>
    <property type="match status" value="9"/>
</dbReference>
<evidence type="ECO:0000313" key="17">
    <source>
        <dbReference type="EMBL" id="KAG5667321.1"/>
    </source>
</evidence>
<evidence type="ECO:0000256" key="10">
    <source>
        <dbReference type="ARBA" id="ARBA00023015"/>
    </source>
</evidence>
<keyword evidence="18" id="KW-1185">Reference proteome</keyword>
<dbReference type="Gene3D" id="3.30.160.60">
    <property type="entry name" value="Classic Zinc Finger"/>
    <property type="match status" value="10"/>
</dbReference>
<feature type="domain" description="C2H2-type" evidence="16">
    <location>
        <begin position="327"/>
        <end position="354"/>
    </location>
</feature>
<keyword evidence="5" id="KW-0217">Developmental protein</keyword>
<reference evidence="17" key="1">
    <citation type="submission" date="2021-03" db="EMBL/GenBank/DDBJ databases">
        <title>Chromosome level genome of the anhydrobiotic midge Polypedilum vanderplanki.</title>
        <authorList>
            <person name="Yoshida Y."/>
            <person name="Kikawada T."/>
            <person name="Gusev O."/>
        </authorList>
    </citation>
    <scope>NUCLEOTIDE SEQUENCE</scope>
    <source>
        <strain evidence="17">NIAS01</strain>
        <tissue evidence="17">Whole body or cell culture</tissue>
    </source>
</reference>
<comment type="subcellular location">
    <subcellularLocation>
        <location evidence="2">Nucleus</location>
    </subcellularLocation>
</comment>
<feature type="domain" description="C2H2-type" evidence="16">
    <location>
        <begin position="353"/>
        <end position="380"/>
    </location>
</feature>
<feature type="compositionally biased region" description="Basic residues" evidence="15">
    <location>
        <begin position="958"/>
        <end position="967"/>
    </location>
</feature>
<evidence type="ECO:0000256" key="7">
    <source>
        <dbReference type="ARBA" id="ARBA00022737"/>
    </source>
</evidence>
<evidence type="ECO:0000256" key="4">
    <source>
        <dbReference type="ARBA" id="ARBA00013638"/>
    </source>
</evidence>
<feature type="domain" description="C2H2-type" evidence="16">
    <location>
        <begin position="241"/>
        <end position="269"/>
    </location>
</feature>
<feature type="domain" description="C2H2-type" evidence="16">
    <location>
        <begin position="160"/>
        <end position="187"/>
    </location>
</feature>
<feature type="domain" description="C2H2-type" evidence="16">
    <location>
        <begin position="759"/>
        <end position="781"/>
    </location>
</feature>
<dbReference type="GO" id="GO:0035282">
    <property type="term" value="P:segmentation"/>
    <property type="evidence" value="ECO:0007669"/>
    <property type="project" value="UniProtKB-KW"/>
</dbReference>
<dbReference type="GO" id="GO:0003677">
    <property type="term" value="F:DNA binding"/>
    <property type="evidence" value="ECO:0007669"/>
    <property type="project" value="UniProtKB-KW"/>
</dbReference>
<dbReference type="Proteomes" id="UP001107558">
    <property type="component" value="Chromosome 4"/>
</dbReference>
<keyword evidence="7" id="KW-0677">Repeat</keyword>
<gene>
    <name evidence="17" type="ORF">PVAND_015305</name>
</gene>
<evidence type="ECO:0000256" key="13">
    <source>
        <dbReference type="ARBA" id="ARBA00023242"/>
    </source>
</evidence>
<feature type="compositionally biased region" description="Basic and acidic residues" evidence="15">
    <location>
        <begin position="941"/>
        <end position="957"/>
    </location>
</feature>
<proteinExistence type="inferred from homology"/>
<dbReference type="EMBL" id="JADBJN010000004">
    <property type="protein sequence ID" value="KAG5667321.1"/>
    <property type="molecule type" value="Genomic_DNA"/>
</dbReference>
<feature type="compositionally biased region" description="Polar residues" evidence="15">
    <location>
        <begin position="113"/>
        <end position="122"/>
    </location>
</feature>
<comment type="caution">
    <text evidence="17">The sequence shown here is derived from an EMBL/GenBank/DDBJ whole genome shotgun (WGS) entry which is preliminary data.</text>
</comment>
<feature type="domain" description="C2H2-type" evidence="16">
    <location>
        <begin position="381"/>
        <end position="408"/>
    </location>
</feature>
<evidence type="ECO:0000256" key="9">
    <source>
        <dbReference type="ARBA" id="ARBA00022833"/>
    </source>
</evidence>
<feature type="domain" description="C2H2-type" evidence="16">
    <location>
        <begin position="915"/>
        <end position="943"/>
    </location>
</feature>
<evidence type="ECO:0000256" key="15">
    <source>
        <dbReference type="SAM" id="MobiDB-lite"/>
    </source>
</evidence>
<keyword evidence="12" id="KW-0804">Transcription</keyword>
<dbReference type="AlphaFoldDB" id="A0A9J6BBS4"/>
<feature type="domain" description="C2H2-type" evidence="16">
    <location>
        <begin position="704"/>
        <end position="726"/>
    </location>
</feature>
<sequence>MTTIIDQNSLFIKIEPEDDCDASISEFSNYNVKEKEETEKEIENKKSKNSKNNSNDKSTKKSSKDIKVKQQKQNSKSSSINKRKSQNKTTEEQNEISIKSEPEDEKIDDDGSSKIQNSSNESKNILEISNTIISKEFNKNLKKSSNKTKQSREKSQQQTFICSICNIIFDTKQKFSSHMKIHKEATHQCSKCDRKFKSEKHVAKHECAICKICGHKSKTRSDLKVHMKQNHSEAANKIYTVQCDYCGKHIKTKTYLIHHIRAEHIKDEKTHLLCTLCGTKVPHKFLLDKHMLIKHSEMVTCKLCGKMVKPLCMPYHMKQVHATDRNFLCTICSASFKTKSNFRDHMRTHNKPHACDLCDKIFARPDHLREHRILHYDPHAYSCQICNHHFSTIGYLKKHMKAHEESNVKCKICGIDVNVLSLNYHMKNSHPFDRFQCSKCGATGFGNHREFSEHLRIHEKERVENEKAEIKNSSIQKRGSNLKKTKVIRKEEEEIQAVAIIEAQNRESTKNNSNNLDEDKEEIHENLKSNQNSSKNFDKNLKNLHQIKTNNKTTKPSLENTKEAKEFTKIITEIEEKLEENQSENSFDGFEYEADNMDCNYHSPNETLQPEIQPEILPKDEIKEEQKEAVKIEQFQNPFDVLICDVISKPRKRQRKVKSLEPQPRFILIPKNSIVTCDLCGESFDKKTKLITHIRQHVRENENHQCQICYKFFITNSILQTHMRSHIDILVPCEICGKQVKPHCMPNHIRQVHTTFRNLECHICGKVFKTKQNLREHLKHHNKAFQCAVCGRKFPRSTDLNEHMISHENPEAFDCPHCNLRLADRRSLKKHIENIHIAKNDGSRVKQEKIFKCELCDYSCVQKGNLKIHYKKHEKYQAKLRANPDALKCEICEALFRSELILKIHMQKVHSDERFPCGHCENVLKTKSSLWSHLRKVHQIEPEKRKKKEKSEKVQGEKKKRRKRRKRNENGELVEREEIENNVKVIEIHSVADMEYY</sequence>
<dbReference type="PANTHER" id="PTHR47772">
    <property type="entry name" value="ZINC FINGER PROTEIN 200"/>
    <property type="match status" value="1"/>
</dbReference>
<feature type="domain" description="C2H2-type" evidence="16">
    <location>
        <begin position="675"/>
        <end position="702"/>
    </location>
</feature>
<keyword evidence="8 14" id="KW-0863">Zinc-finger</keyword>
<keyword evidence="9" id="KW-0862">Zinc</keyword>
<feature type="domain" description="C2H2-type" evidence="16">
    <location>
        <begin position="887"/>
        <end position="915"/>
    </location>
</feature>
<dbReference type="InterPro" id="IPR013087">
    <property type="entry name" value="Znf_C2H2_type"/>
</dbReference>
<comment type="similarity">
    <text evidence="3">Belongs to the hunchback C2H2-type zinc-finger protein family.</text>
</comment>
<dbReference type="PROSITE" id="PS50157">
    <property type="entry name" value="ZINC_FINGER_C2H2_2"/>
    <property type="match status" value="13"/>
</dbReference>
<feature type="compositionally biased region" description="Basic and acidic residues" evidence="15">
    <location>
        <begin position="57"/>
        <end position="68"/>
    </location>
</feature>
<keyword evidence="10" id="KW-0805">Transcription regulation</keyword>
<feature type="compositionally biased region" description="Low complexity" evidence="15">
    <location>
        <begin position="71"/>
        <end position="80"/>
    </location>
</feature>
<evidence type="ECO:0000313" key="18">
    <source>
        <dbReference type="Proteomes" id="UP001107558"/>
    </source>
</evidence>
<evidence type="ECO:0000256" key="2">
    <source>
        <dbReference type="ARBA" id="ARBA00004123"/>
    </source>
</evidence>
<evidence type="ECO:0000259" key="16">
    <source>
        <dbReference type="PROSITE" id="PS50157"/>
    </source>
</evidence>
<dbReference type="Pfam" id="PF13912">
    <property type="entry name" value="zf-C2H2_6"/>
    <property type="match status" value="1"/>
</dbReference>
<comment type="function">
    <text evidence="1">Gap class segmentation protein that controls development of head structures.</text>
</comment>
<feature type="domain" description="C2H2-type" evidence="16">
    <location>
        <begin position="813"/>
        <end position="841"/>
    </location>
</feature>
<dbReference type="OrthoDB" id="6077919at2759"/>
<dbReference type="SMART" id="SM00355">
    <property type="entry name" value="ZnF_C2H2"/>
    <property type="match status" value="20"/>
</dbReference>